<feature type="transmembrane region" description="Helical" evidence="7">
    <location>
        <begin position="137"/>
        <end position="156"/>
    </location>
</feature>
<evidence type="ECO:0000256" key="7">
    <source>
        <dbReference type="SAM" id="Phobius"/>
    </source>
</evidence>
<comment type="caution">
    <text evidence="8">The sequence shown here is derived from an EMBL/GenBank/DDBJ whole genome shotgun (WGS) entry which is preliminary data.</text>
</comment>
<reference evidence="8 9" key="1">
    <citation type="submission" date="2020-08" db="EMBL/GenBank/DDBJ databases">
        <title>Exploring microbial biodiversity for novel pathways involved in the catabolism of aromatic compounds derived from lignin.</title>
        <authorList>
            <person name="Elkins J."/>
        </authorList>
    </citation>
    <scope>NUCLEOTIDE SEQUENCE [LARGE SCALE GENOMIC DNA]</scope>
    <source>
        <strain evidence="8 9">B1D3A</strain>
    </source>
</reference>
<feature type="transmembrane region" description="Helical" evidence="7">
    <location>
        <begin position="168"/>
        <end position="189"/>
    </location>
</feature>
<feature type="transmembrane region" description="Helical" evidence="7">
    <location>
        <begin position="195"/>
        <end position="217"/>
    </location>
</feature>
<keyword evidence="3" id="KW-1003">Cell membrane</keyword>
<keyword evidence="5 7" id="KW-1133">Transmembrane helix</keyword>
<evidence type="ECO:0000313" key="9">
    <source>
        <dbReference type="Proteomes" id="UP001138540"/>
    </source>
</evidence>
<comment type="subcellular location">
    <subcellularLocation>
        <location evidence="1">Cell membrane</location>
        <topology evidence="1">Multi-pass membrane protein</topology>
    </subcellularLocation>
</comment>
<feature type="transmembrane region" description="Helical" evidence="7">
    <location>
        <begin position="309"/>
        <end position="328"/>
    </location>
</feature>
<feature type="transmembrane region" description="Helical" evidence="7">
    <location>
        <begin position="340"/>
        <end position="363"/>
    </location>
</feature>
<evidence type="ECO:0000256" key="5">
    <source>
        <dbReference type="ARBA" id="ARBA00022989"/>
    </source>
</evidence>
<dbReference type="CDD" id="cd13127">
    <property type="entry name" value="MATE_tuaB_like"/>
    <property type="match status" value="1"/>
</dbReference>
<keyword evidence="6 7" id="KW-0472">Membrane</keyword>
<feature type="transmembrane region" description="Helical" evidence="7">
    <location>
        <begin position="269"/>
        <end position="288"/>
    </location>
</feature>
<feature type="transmembrane region" description="Helical" evidence="7">
    <location>
        <begin position="229"/>
        <end position="249"/>
    </location>
</feature>
<keyword evidence="9" id="KW-1185">Reference proteome</keyword>
<feature type="transmembrane region" description="Helical" evidence="7">
    <location>
        <begin position="71"/>
        <end position="90"/>
    </location>
</feature>
<evidence type="ECO:0000256" key="1">
    <source>
        <dbReference type="ARBA" id="ARBA00004651"/>
    </source>
</evidence>
<keyword evidence="4 7" id="KW-0812">Transmembrane</keyword>
<feature type="transmembrane region" description="Helical" evidence="7">
    <location>
        <begin position="464"/>
        <end position="484"/>
    </location>
</feature>
<evidence type="ECO:0000313" key="8">
    <source>
        <dbReference type="EMBL" id="MBB5987697.1"/>
    </source>
</evidence>
<evidence type="ECO:0000256" key="2">
    <source>
        <dbReference type="ARBA" id="ARBA00007430"/>
    </source>
</evidence>
<dbReference type="InterPro" id="IPR050833">
    <property type="entry name" value="Poly_Biosynth_Transport"/>
</dbReference>
<dbReference type="PANTHER" id="PTHR30250">
    <property type="entry name" value="PST FAMILY PREDICTED COLANIC ACID TRANSPORTER"/>
    <property type="match status" value="1"/>
</dbReference>
<dbReference type="EMBL" id="JACHKA010000001">
    <property type="protein sequence ID" value="MBB5987697.1"/>
    <property type="molecule type" value="Genomic_DNA"/>
</dbReference>
<dbReference type="RefSeq" id="WP_184156303.1">
    <property type="nucleotide sequence ID" value="NZ_JACHKA010000001.1"/>
</dbReference>
<evidence type="ECO:0000256" key="3">
    <source>
        <dbReference type="ARBA" id="ARBA00022475"/>
    </source>
</evidence>
<dbReference type="PANTHER" id="PTHR30250:SF10">
    <property type="entry name" value="LIPOPOLYSACCHARIDE BIOSYNTHESIS PROTEIN WZXC"/>
    <property type="match status" value="1"/>
</dbReference>
<name>A0ABR6NLW3_9SPHN</name>
<organism evidence="8 9">
    <name type="scientific">Sphingobium lignivorans</name>
    <dbReference type="NCBI Taxonomy" id="2735886"/>
    <lineage>
        <taxon>Bacteria</taxon>
        <taxon>Pseudomonadati</taxon>
        <taxon>Pseudomonadota</taxon>
        <taxon>Alphaproteobacteria</taxon>
        <taxon>Sphingomonadales</taxon>
        <taxon>Sphingomonadaceae</taxon>
        <taxon>Sphingobium</taxon>
    </lineage>
</organism>
<evidence type="ECO:0000256" key="4">
    <source>
        <dbReference type="ARBA" id="ARBA00022692"/>
    </source>
</evidence>
<proteinExistence type="inferred from homology"/>
<evidence type="ECO:0000256" key="6">
    <source>
        <dbReference type="ARBA" id="ARBA00023136"/>
    </source>
</evidence>
<protein>
    <submittedName>
        <fullName evidence="8">O-antigen/teichoic acid export membrane protein</fullName>
    </submittedName>
</protein>
<sequence length="504" mass="54243">MTQDPTSRTAQNPAFQDAEATHDGFGDRVRSALFWRSGGQIVTQILSWTSTLAVIRILNPADYGLFAMTQVMLNFMMFLNGYGLISALVQSESVDTRKLRQAFGLMILMNGGLAAAQLLLAPLAASYYRQPMVADLLRAQALIYLSTPFISLPEVLMGRSLDFKRPAFVNLIAGLIAAGVAIGGALAGWGVWTLVWAPIAGFWSKAIGYLIATRFFVLPIFDFRGTGPLILYALSLLGSQLFFLIQSQADVFIGGRVLDPHALGLYAEALFLTQIFVSKFIPPLNDVAFPAFARMQADRQRVARSFRQAIRLLMLIACPLYLGMAVTAEPLVATLFGHKWLGMVPFVQVLALAMPFYALQVMFPPVCNAMGRPGLSARIAMIGAVIMPVAFLIGIRFGALGLAMAWLCAFPLFALVTARVAGRLIGLSFAEVGRAVAPGFISAAAMALIVLGTDSLLPGMAAPIRLLVLVAIGAGSFVALLALVSRETIDDLAALLLRRRPPTT</sequence>
<feature type="transmembrane region" description="Helical" evidence="7">
    <location>
        <begin position="375"/>
        <end position="393"/>
    </location>
</feature>
<feature type="transmembrane region" description="Helical" evidence="7">
    <location>
        <begin position="102"/>
        <end position="125"/>
    </location>
</feature>
<comment type="similarity">
    <text evidence="2">Belongs to the polysaccharide synthase family.</text>
</comment>
<dbReference type="Pfam" id="PF13440">
    <property type="entry name" value="Polysacc_synt_3"/>
    <property type="match status" value="1"/>
</dbReference>
<gene>
    <name evidence="8" type="ORF">HNP60_003671</name>
</gene>
<feature type="transmembrane region" description="Helical" evidence="7">
    <location>
        <begin position="432"/>
        <end position="452"/>
    </location>
</feature>
<accession>A0ABR6NLW3</accession>
<dbReference type="Proteomes" id="UP001138540">
    <property type="component" value="Unassembled WGS sequence"/>
</dbReference>
<feature type="transmembrane region" description="Helical" evidence="7">
    <location>
        <begin position="399"/>
        <end position="420"/>
    </location>
</feature>